<evidence type="ECO:0000313" key="10">
    <source>
        <dbReference type="EMBL" id="OCL36749.1"/>
    </source>
</evidence>
<dbReference type="InterPro" id="IPR022380">
    <property type="entry name" value="Glu-Q_tRNA(Asp)_Synthase"/>
</dbReference>
<dbReference type="InterPro" id="IPR014729">
    <property type="entry name" value="Rossmann-like_a/b/a_fold"/>
</dbReference>
<comment type="cofactor">
    <cofactor evidence="7">
        <name>Zn(2+)</name>
        <dbReference type="ChEBI" id="CHEBI:29105"/>
    </cofactor>
    <text evidence="7">Binds 1 zinc ion per subunit.</text>
</comment>
<evidence type="ECO:0000259" key="9">
    <source>
        <dbReference type="Pfam" id="PF00749"/>
    </source>
</evidence>
<dbReference type="InterPro" id="IPR000924">
    <property type="entry name" value="Glu/Gln-tRNA-synth"/>
</dbReference>
<feature type="binding site" evidence="7">
    <location>
        <position position="95"/>
    </location>
    <ligand>
        <name>Zn(2+)</name>
        <dbReference type="ChEBI" id="CHEBI:29105"/>
    </ligand>
</feature>
<dbReference type="GO" id="GO:0005829">
    <property type="term" value="C:cytosol"/>
    <property type="evidence" value="ECO:0007669"/>
    <property type="project" value="TreeGrafter"/>
</dbReference>
<dbReference type="GO" id="GO:0005524">
    <property type="term" value="F:ATP binding"/>
    <property type="evidence" value="ECO:0007669"/>
    <property type="project" value="UniProtKB-KW"/>
</dbReference>
<dbReference type="GO" id="GO:0008270">
    <property type="term" value="F:zinc ion binding"/>
    <property type="evidence" value="ECO:0007669"/>
    <property type="project" value="UniProtKB-UniRule"/>
</dbReference>
<dbReference type="GO" id="GO:0004818">
    <property type="term" value="F:glutamate-tRNA ligase activity"/>
    <property type="evidence" value="ECO:0007669"/>
    <property type="project" value="TreeGrafter"/>
</dbReference>
<dbReference type="NCBIfam" id="NF004315">
    <property type="entry name" value="PRK05710.1-4"/>
    <property type="match status" value="1"/>
</dbReference>
<dbReference type="EMBL" id="MBQD01000007">
    <property type="protein sequence ID" value="OCL36749.1"/>
    <property type="molecule type" value="Genomic_DNA"/>
</dbReference>
<feature type="binding site" evidence="7">
    <location>
        <position position="176"/>
    </location>
    <ligand>
        <name>L-glutamate</name>
        <dbReference type="ChEBI" id="CHEBI:29985"/>
    </ligand>
</feature>
<dbReference type="RefSeq" id="WP_068750278.1">
    <property type="nucleotide sequence ID" value="NZ_LR214441.1"/>
</dbReference>
<feature type="domain" description="Glutamyl/glutaminyl-tRNA synthetase class Ib catalytic" evidence="9">
    <location>
        <begin position="5"/>
        <end position="241"/>
    </location>
</feature>
<comment type="function">
    <text evidence="7">Catalyzes the tRNA-independent activation of glutamate in presence of ATP and the subsequent transfer of glutamate onto a tRNA(Asp). Glutamate is transferred on the 2-amino-5-(4,5-dihydroxy-2-cyclopenten-1-yl) moiety of the queuosine in the wobble position of the QUC anticodon.</text>
</comment>
<dbReference type="AlphaFoldDB" id="A0A1C0AQV9"/>
<evidence type="ECO:0000256" key="5">
    <source>
        <dbReference type="ARBA" id="ARBA00022840"/>
    </source>
</evidence>
<organism evidence="10 11">
    <name type="scientific">Tessaracoccus lapidicaptus</name>
    <dbReference type="NCBI Taxonomy" id="1427523"/>
    <lineage>
        <taxon>Bacteria</taxon>
        <taxon>Bacillati</taxon>
        <taxon>Actinomycetota</taxon>
        <taxon>Actinomycetes</taxon>
        <taxon>Propionibacteriales</taxon>
        <taxon>Propionibacteriaceae</taxon>
        <taxon>Tessaracoccus</taxon>
    </lineage>
</organism>
<keyword evidence="2 7" id="KW-0479">Metal-binding</keyword>
<comment type="caution">
    <text evidence="10">The sequence shown here is derived from an EMBL/GenBank/DDBJ whole genome shotgun (WGS) entry which is preliminary data.</text>
</comment>
<keyword evidence="8" id="KW-0648">Protein biosynthesis</keyword>
<dbReference type="HAMAP" id="MF_01428">
    <property type="entry name" value="Glu_Q_tRNA_synth"/>
    <property type="match status" value="1"/>
</dbReference>
<feature type="binding site" evidence="7">
    <location>
        <position position="120"/>
    </location>
    <ligand>
        <name>Zn(2+)</name>
        <dbReference type="ChEBI" id="CHEBI:29105"/>
    </ligand>
</feature>
<evidence type="ECO:0000256" key="2">
    <source>
        <dbReference type="ARBA" id="ARBA00022723"/>
    </source>
</evidence>
<dbReference type="Gene3D" id="3.40.50.620">
    <property type="entry name" value="HUPs"/>
    <property type="match status" value="1"/>
</dbReference>
<feature type="binding site" evidence="7">
    <location>
        <position position="41"/>
    </location>
    <ligand>
        <name>L-glutamate</name>
        <dbReference type="ChEBI" id="CHEBI:29985"/>
    </ligand>
</feature>
<evidence type="ECO:0000256" key="6">
    <source>
        <dbReference type="ARBA" id="ARBA00023146"/>
    </source>
</evidence>
<proteinExistence type="inferred from homology"/>
<sequence length="296" mass="32330">MHIDRYAPSPTSDLHLGNLRTAMAGWLLARREGGRWLMRVEDLDRARVRAADGTERRQLDALRRLGLEWDGEVVRQSERLELYRAAVASLPTYECFCTRREIAEASSAPHGGYRPYPGTCRGLSGAERSRRRDERPPAIRVDSGGAEFTVIDATAGEVTGPVDDFVLVRNDGQFAYNLAVVVDDIDMGVTHITRGVDLLESAPRQAWLTRQLGGSPSRYAHIGLVVNPRGERLAKRDGAVTPNDLGLEPAEAVALLASSLGLGPCRSMDEALAAMPGDQRFVEGAVWSEGTLSPSR</sequence>
<feature type="short sequence motif" description="'HIGH' region" evidence="7">
    <location>
        <begin position="8"/>
        <end position="18"/>
    </location>
</feature>
<evidence type="ECO:0000256" key="8">
    <source>
        <dbReference type="RuleBase" id="RU363037"/>
    </source>
</evidence>
<keyword evidence="6 7" id="KW-0030">Aminoacyl-tRNA synthetase</keyword>
<dbReference type="GO" id="GO:0006424">
    <property type="term" value="P:glutamyl-tRNA aminoacylation"/>
    <property type="evidence" value="ECO:0007669"/>
    <property type="project" value="InterPro"/>
</dbReference>
<dbReference type="EC" id="6.1.1.-" evidence="7"/>
<evidence type="ECO:0000256" key="3">
    <source>
        <dbReference type="ARBA" id="ARBA00022741"/>
    </source>
</evidence>
<dbReference type="InterPro" id="IPR020058">
    <property type="entry name" value="Glu/Gln-tRNA-synth_Ib_cat-dom"/>
</dbReference>
<evidence type="ECO:0000256" key="7">
    <source>
        <dbReference type="HAMAP-Rule" id="MF_01428"/>
    </source>
</evidence>
<dbReference type="PANTHER" id="PTHR43311:SF1">
    <property type="entry name" value="GLUTAMYL-Q TRNA(ASP) SYNTHETASE"/>
    <property type="match status" value="1"/>
</dbReference>
<protein>
    <recommendedName>
        <fullName evidence="7">Glutamyl-Q tRNA(Asp) synthetase</fullName>
        <shortName evidence="7">Glu-Q-RSs</shortName>
        <ecNumber evidence="7">6.1.1.-</ecNumber>
    </recommendedName>
</protein>
<evidence type="ECO:0000256" key="4">
    <source>
        <dbReference type="ARBA" id="ARBA00022833"/>
    </source>
</evidence>
<keyword evidence="5 7" id="KW-0067">ATP-binding</keyword>
<keyword evidence="3 7" id="KW-0547">Nucleotide-binding</keyword>
<keyword evidence="1 7" id="KW-0436">Ligase</keyword>
<keyword evidence="4 7" id="KW-0862">Zinc</keyword>
<comment type="similarity">
    <text evidence="7">Belongs to the class-I aminoacyl-tRNA synthetase family. GluQ subfamily.</text>
</comment>
<feature type="short sequence motif" description="'KMSKS' region" evidence="7">
    <location>
        <begin position="232"/>
        <end position="236"/>
    </location>
</feature>
<feature type="binding site" evidence="7">
    <location>
        <position position="235"/>
    </location>
    <ligand>
        <name>ATP</name>
        <dbReference type="ChEBI" id="CHEBI:30616"/>
    </ligand>
</feature>
<dbReference type="PANTHER" id="PTHR43311">
    <property type="entry name" value="GLUTAMATE--TRNA LIGASE"/>
    <property type="match status" value="1"/>
</dbReference>
<dbReference type="Pfam" id="PF00749">
    <property type="entry name" value="tRNA-synt_1c"/>
    <property type="match status" value="1"/>
</dbReference>
<feature type="binding site" evidence="7">
    <location>
        <position position="116"/>
    </location>
    <ligand>
        <name>Zn(2+)</name>
        <dbReference type="ChEBI" id="CHEBI:29105"/>
    </ligand>
</feature>
<evidence type="ECO:0000256" key="1">
    <source>
        <dbReference type="ARBA" id="ARBA00022598"/>
    </source>
</evidence>
<reference evidence="11" key="1">
    <citation type="submission" date="2016-07" db="EMBL/GenBank/DDBJ databases">
        <authorList>
            <person name="Florea S."/>
            <person name="Webb J.S."/>
            <person name="Jaromczyk J."/>
            <person name="Schardl C.L."/>
        </authorList>
    </citation>
    <scope>NUCLEOTIDE SEQUENCE [LARGE SCALE GENOMIC DNA]</scope>
    <source>
        <strain evidence="11">IPBSL-7</strain>
    </source>
</reference>
<name>A0A1C0AQV9_9ACTN</name>
<dbReference type="InterPro" id="IPR049940">
    <property type="entry name" value="GluQ/Sye"/>
</dbReference>
<keyword evidence="11" id="KW-1185">Reference proteome</keyword>
<feature type="binding site" evidence="7">
    <location>
        <position position="97"/>
    </location>
    <ligand>
        <name>Zn(2+)</name>
        <dbReference type="ChEBI" id="CHEBI:29105"/>
    </ligand>
</feature>
<dbReference type="PRINTS" id="PR00987">
    <property type="entry name" value="TRNASYNTHGLU"/>
</dbReference>
<feature type="binding site" evidence="7">
    <location>
        <begin position="5"/>
        <end position="9"/>
    </location>
    <ligand>
        <name>L-glutamate</name>
        <dbReference type="ChEBI" id="CHEBI:29985"/>
    </ligand>
</feature>
<accession>A0A1C0AQV9</accession>
<dbReference type="GO" id="GO:0006400">
    <property type="term" value="P:tRNA modification"/>
    <property type="evidence" value="ECO:0007669"/>
    <property type="project" value="InterPro"/>
</dbReference>
<evidence type="ECO:0000313" key="11">
    <source>
        <dbReference type="Proteomes" id="UP000093501"/>
    </source>
</evidence>
<dbReference type="SUPFAM" id="SSF52374">
    <property type="entry name" value="Nucleotidylyl transferase"/>
    <property type="match status" value="1"/>
</dbReference>
<dbReference type="Proteomes" id="UP000093501">
    <property type="component" value="Unassembled WGS sequence"/>
</dbReference>
<feature type="binding site" evidence="7">
    <location>
        <position position="194"/>
    </location>
    <ligand>
        <name>L-glutamate</name>
        <dbReference type="ChEBI" id="CHEBI:29985"/>
    </ligand>
</feature>
<gene>
    <name evidence="7" type="primary">gluQ</name>
    <name evidence="10" type="ORF">BCR15_13685</name>
</gene>